<dbReference type="Proteomes" id="UP000482960">
    <property type="component" value="Unassembled WGS sequence"/>
</dbReference>
<gene>
    <name evidence="2" type="ORF">Prum_015180</name>
</gene>
<keyword evidence="3" id="KW-1185">Reference proteome</keyword>
<dbReference type="EMBL" id="BLPG01000001">
    <property type="protein sequence ID" value="GFJ87876.1"/>
    <property type="molecule type" value="Genomic_DNA"/>
</dbReference>
<feature type="transmembrane region" description="Helical" evidence="1">
    <location>
        <begin position="60"/>
        <end position="80"/>
    </location>
</feature>
<evidence type="ECO:0000313" key="3">
    <source>
        <dbReference type="Proteomes" id="UP000482960"/>
    </source>
</evidence>
<feature type="transmembrane region" description="Helical" evidence="1">
    <location>
        <begin position="92"/>
        <end position="115"/>
    </location>
</feature>
<keyword evidence="1" id="KW-1133">Transmembrane helix</keyword>
<proteinExistence type="predicted"/>
<feature type="transmembrane region" description="Helical" evidence="1">
    <location>
        <begin position="36"/>
        <end position="54"/>
    </location>
</feature>
<keyword evidence="1" id="KW-0472">Membrane</keyword>
<name>A0A6V8L1A6_9ACTN</name>
<dbReference type="RefSeq" id="WP_173075011.1">
    <property type="nucleotide sequence ID" value="NZ_BAABJB010000029.1"/>
</dbReference>
<dbReference type="AlphaFoldDB" id="A0A6V8L1A6"/>
<comment type="caution">
    <text evidence="2">The sequence shown here is derived from an EMBL/GenBank/DDBJ whole genome shotgun (WGS) entry which is preliminary data.</text>
</comment>
<protein>
    <submittedName>
        <fullName evidence="2">Uncharacterized protein</fullName>
    </submittedName>
</protein>
<evidence type="ECO:0000313" key="2">
    <source>
        <dbReference type="EMBL" id="GFJ87876.1"/>
    </source>
</evidence>
<organism evidence="2 3">
    <name type="scientific">Phytohabitans rumicis</name>
    <dbReference type="NCBI Taxonomy" id="1076125"/>
    <lineage>
        <taxon>Bacteria</taxon>
        <taxon>Bacillati</taxon>
        <taxon>Actinomycetota</taxon>
        <taxon>Actinomycetes</taxon>
        <taxon>Micromonosporales</taxon>
        <taxon>Micromonosporaceae</taxon>
    </lineage>
</organism>
<evidence type="ECO:0000256" key="1">
    <source>
        <dbReference type="SAM" id="Phobius"/>
    </source>
</evidence>
<reference evidence="2 3" key="2">
    <citation type="submission" date="2020-03" db="EMBL/GenBank/DDBJ databases">
        <authorList>
            <person name="Ichikawa N."/>
            <person name="Kimura A."/>
            <person name="Kitahashi Y."/>
            <person name="Uohara A."/>
        </authorList>
    </citation>
    <scope>NUCLEOTIDE SEQUENCE [LARGE SCALE GENOMIC DNA]</scope>
    <source>
        <strain evidence="2 3">NBRC 108638</strain>
    </source>
</reference>
<sequence length="116" mass="13028">MDWFRLARRGAAYEFGRRLWAWFAAYELIRWLIRRVLPTLLILAALAVAGWVAVRTAAWWLPRLTMLAVLAGTLAAAVWLARRYRWELSAGLPRAAVAGLVVALAGVLGTAVYHLR</sequence>
<reference evidence="2 3" key="1">
    <citation type="submission" date="2020-03" db="EMBL/GenBank/DDBJ databases">
        <title>Whole genome shotgun sequence of Phytohabitans rumicis NBRC 108638.</title>
        <authorList>
            <person name="Komaki H."/>
            <person name="Tamura T."/>
        </authorList>
    </citation>
    <scope>NUCLEOTIDE SEQUENCE [LARGE SCALE GENOMIC DNA]</scope>
    <source>
        <strain evidence="2 3">NBRC 108638</strain>
    </source>
</reference>
<accession>A0A6V8L1A6</accession>
<keyword evidence="1" id="KW-0812">Transmembrane</keyword>